<evidence type="ECO:0000256" key="5">
    <source>
        <dbReference type="ARBA" id="ARBA00022777"/>
    </source>
</evidence>
<gene>
    <name evidence="13" type="ORF">CCAM_LOCUS36421</name>
</gene>
<dbReference type="FunFam" id="3.30.200.20:FF:000264">
    <property type="entry name" value="Protein-ribulosamine 3-kinase, chloroplastic"/>
    <property type="match status" value="1"/>
</dbReference>
<evidence type="ECO:0000313" key="14">
    <source>
        <dbReference type="Proteomes" id="UP000595140"/>
    </source>
</evidence>
<evidence type="ECO:0000313" key="13">
    <source>
        <dbReference type="EMBL" id="VFQ94645.1"/>
    </source>
</evidence>
<evidence type="ECO:0000256" key="6">
    <source>
        <dbReference type="ARBA" id="ARBA00022840"/>
    </source>
</evidence>
<dbReference type="Proteomes" id="UP000595140">
    <property type="component" value="Unassembled WGS sequence"/>
</dbReference>
<dbReference type="GO" id="GO:0102193">
    <property type="term" value="F:protein-ribulosamine 3-kinase activity"/>
    <property type="evidence" value="ECO:0007669"/>
    <property type="project" value="UniProtKB-UniRule"/>
</dbReference>
<evidence type="ECO:0000256" key="4">
    <source>
        <dbReference type="ARBA" id="ARBA00022741"/>
    </source>
</evidence>
<dbReference type="InterPro" id="IPR011009">
    <property type="entry name" value="Kinase-like_dom_sf"/>
</dbReference>
<dbReference type="Gene3D" id="3.90.1200.10">
    <property type="match status" value="1"/>
</dbReference>
<dbReference type="SUPFAM" id="SSF56112">
    <property type="entry name" value="Protein kinase-like (PK-like)"/>
    <property type="match status" value="1"/>
</dbReference>
<comment type="function">
    <text evidence="9">Initiates a process leading to the deglycation of proteins. Phosphorylates low-molecular-mass and protein-bound erythrulosamines and ribulosamines, but not fructosamines or psicosamines, on the third carbon of the sugar moiety. Protein-bound erythrulosamine 3-phosphates and ribulosamine 3-phosphates are unstable and decompose under physiological conditions.</text>
</comment>
<dbReference type="OrthoDB" id="5772781at2759"/>
<accession>A0A484N028</accession>
<dbReference type="PANTHER" id="PTHR12149:SF8">
    <property type="entry name" value="PROTEIN-RIBULOSAMINE 3-KINASE"/>
    <property type="match status" value="1"/>
</dbReference>
<dbReference type="EC" id="2.7.1.172" evidence="2 12"/>
<dbReference type="GO" id="GO:0016301">
    <property type="term" value="F:kinase activity"/>
    <property type="evidence" value="ECO:0007669"/>
    <property type="project" value="UniProtKB-UniRule"/>
</dbReference>
<comment type="catalytic activity">
    <reaction evidence="8">
        <text>N(6)-(D-erythrulosyl)-L-lysyl-[protein] + ATP = N(6)-(3-O-phospho-D-erythrulosyl)-L-lysyl-[protein] + ADP + H(+)</text>
        <dbReference type="Rhea" id="RHEA:61396"/>
        <dbReference type="Rhea" id="RHEA-COMP:15794"/>
        <dbReference type="Rhea" id="RHEA-COMP:15799"/>
        <dbReference type="ChEBI" id="CHEBI:15378"/>
        <dbReference type="ChEBI" id="CHEBI:30616"/>
        <dbReference type="ChEBI" id="CHEBI:144587"/>
        <dbReference type="ChEBI" id="CHEBI:144624"/>
        <dbReference type="ChEBI" id="CHEBI:456216"/>
    </reaction>
    <physiologicalReaction direction="left-to-right" evidence="8">
        <dbReference type="Rhea" id="RHEA:61397"/>
    </physiologicalReaction>
</comment>
<dbReference type="PANTHER" id="PTHR12149">
    <property type="entry name" value="FRUCTOSAMINE 3 KINASE-RELATED PROTEIN"/>
    <property type="match status" value="1"/>
</dbReference>
<evidence type="ECO:0000256" key="10">
    <source>
        <dbReference type="ARBA" id="ARBA00070196"/>
    </source>
</evidence>
<evidence type="ECO:0000256" key="2">
    <source>
        <dbReference type="ARBA" id="ARBA00011961"/>
    </source>
</evidence>
<keyword evidence="14" id="KW-1185">Reference proteome</keyword>
<dbReference type="Pfam" id="PF03881">
    <property type="entry name" value="Fructosamin_kin"/>
    <property type="match status" value="1"/>
</dbReference>
<sequence length="335" mass="37713">MVMAQQVGFISFSSPISSALHNPRSRFSSFQQQRPCLAVAAMSNDPIREWIVTEGNATKIKGIRSIGGGCINNASCYDTDAGPFFVKTNRSMGPSMFEGEAVGLTAMFETSSIRVPKPYKVGSLPTGGSYIIMEFIEFGAYKRDQSALGRKLAEMHKSAKSNMGFGFHVDNTIGSTPQINTWTQDWVDFYAEHRIGFQLRLALDRYGDSSIYKEGQKLVKNLRLLFQNVVMEPCLLHGDLWSGNITYDKNGEPVILDPACYYGHNEAEFGMSWCAGFGPAFYNAYFEVMPKQPGFEDRRDLYMLYHYLNHYNMFGSGYRSSALSIIDKYLRMLNL</sequence>
<proteinExistence type="inferred from homology"/>
<comment type="similarity">
    <text evidence="1 12">Belongs to the fructosamine kinase family.</text>
</comment>
<keyword evidence="4" id="KW-0547">Nucleotide-binding</keyword>
<evidence type="ECO:0000256" key="7">
    <source>
        <dbReference type="ARBA" id="ARBA00048655"/>
    </source>
</evidence>
<reference evidence="13 14" key="1">
    <citation type="submission" date="2018-04" db="EMBL/GenBank/DDBJ databases">
        <authorList>
            <person name="Vogel A."/>
        </authorList>
    </citation>
    <scope>NUCLEOTIDE SEQUENCE [LARGE SCALE GENOMIC DNA]</scope>
</reference>
<comment type="subcellular location">
    <subcellularLocation>
        <location evidence="12">Plastid</location>
        <location evidence="12">Chloroplast</location>
    </subcellularLocation>
</comment>
<name>A0A484N028_9ASTE</name>
<dbReference type="Gene3D" id="3.30.200.20">
    <property type="entry name" value="Phosphorylase Kinase, domain 1"/>
    <property type="match status" value="1"/>
</dbReference>
<evidence type="ECO:0000256" key="11">
    <source>
        <dbReference type="ARBA" id="ARBA00075898"/>
    </source>
</evidence>
<evidence type="ECO:0000256" key="8">
    <source>
        <dbReference type="ARBA" id="ARBA00050782"/>
    </source>
</evidence>
<dbReference type="AlphaFoldDB" id="A0A484N028"/>
<keyword evidence="12" id="KW-0150">Chloroplast</keyword>
<dbReference type="GO" id="GO:0009507">
    <property type="term" value="C:chloroplast"/>
    <property type="evidence" value="ECO:0007669"/>
    <property type="project" value="UniProtKB-SubCell"/>
</dbReference>
<evidence type="ECO:0000256" key="9">
    <source>
        <dbReference type="ARBA" id="ARBA00057354"/>
    </source>
</evidence>
<evidence type="ECO:0000256" key="1">
    <source>
        <dbReference type="ARBA" id="ARBA00009460"/>
    </source>
</evidence>
<protein>
    <recommendedName>
        <fullName evidence="10 12">Protein-ribulosamine 3-kinase, chloroplastic</fullName>
        <ecNumber evidence="2 12">2.7.1.172</ecNumber>
    </recommendedName>
    <alternativeName>
        <fullName evidence="11 12">Fructosamine 3-kinase-related protein</fullName>
    </alternativeName>
</protein>
<keyword evidence="6" id="KW-0067">ATP-binding</keyword>
<evidence type="ECO:0000256" key="3">
    <source>
        <dbReference type="ARBA" id="ARBA00022679"/>
    </source>
</evidence>
<organism evidence="13 14">
    <name type="scientific">Cuscuta campestris</name>
    <dbReference type="NCBI Taxonomy" id="132261"/>
    <lineage>
        <taxon>Eukaryota</taxon>
        <taxon>Viridiplantae</taxon>
        <taxon>Streptophyta</taxon>
        <taxon>Embryophyta</taxon>
        <taxon>Tracheophyta</taxon>
        <taxon>Spermatophyta</taxon>
        <taxon>Magnoliopsida</taxon>
        <taxon>eudicotyledons</taxon>
        <taxon>Gunneridae</taxon>
        <taxon>Pentapetalae</taxon>
        <taxon>asterids</taxon>
        <taxon>lamiids</taxon>
        <taxon>Solanales</taxon>
        <taxon>Convolvulaceae</taxon>
        <taxon>Cuscuteae</taxon>
        <taxon>Cuscuta</taxon>
        <taxon>Cuscuta subgen. Grammica</taxon>
        <taxon>Cuscuta sect. Cleistogrammica</taxon>
    </lineage>
</organism>
<evidence type="ECO:0000256" key="12">
    <source>
        <dbReference type="PIRNR" id="PIRNR006221"/>
    </source>
</evidence>
<dbReference type="EMBL" id="OOIL02005377">
    <property type="protein sequence ID" value="VFQ94645.1"/>
    <property type="molecule type" value="Genomic_DNA"/>
</dbReference>
<keyword evidence="5 12" id="KW-0418">Kinase</keyword>
<dbReference type="InterPro" id="IPR016477">
    <property type="entry name" value="Fructo-/Ketosamine-3-kinase"/>
</dbReference>
<dbReference type="FunFam" id="3.90.1200.10:FF:000006">
    <property type="entry name" value="Protein-ribulosamine 3-kinase, chloroplastic"/>
    <property type="match status" value="1"/>
</dbReference>
<comment type="catalytic activity">
    <reaction evidence="7">
        <text>N(6)-D-ribulosyl-L-lysyl-[protein] + ATP = N(6)-(3-O-phospho-D-ribulosyl)-L-lysyl-[protein] + ADP + H(+)</text>
        <dbReference type="Rhea" id="RHEA:48432"/>
        <dbReference type="Rhea" id="RHEA-COMP:12103"/>
        <dbReference type="Rhea" id="RHEA-COMP:12104"/>
        <dbReference type="ChEBI" id="CHEBI:15378"/>
        <dbReference type="ChEBI" id="CHEBI:30616"/>
        <dbReference type="ChEBI" id="CHEBI:90418"/>
        <dbReference type="ChEBI" id="CHEBI:90420"/>
        <dbReference type="ChEBI" id="CHEBI:456216"/>
        <dbReference type="EC" id="2.7.1.172"/>
    </reaction>
    <physiologicalReaction direction="left-to-right" evidence="7">
        <dbReference type="Rhea" id="RHEA:48433"/>
    </physiologicalReaction>
</comment>
<keyword evidence="3 12" id="KW-0808">Transferase</keyword>
<dbReference type="PIRSF" id="PIRSF006221">
    <property type="entry name" value="Ketosamine-3-kinase"/>
    <property type="match status" value="1"/>
</dbReference>
<dbReference type="GO" id="GO:0005524">
    <property type="term" value="F:ATP binding"/>
    <property type="evidence" value="ECO:0007669"/>
    <property type="project" value="UniProtKB-KW"/>
</dbReference>
<keyword evidence="12" id="KW-0934">Plastid</keyword>